<dbReference type="GO" id="GO:0030313">
    <property type="term" value="C:cell envelope"/>
    <property type="evidence" value="ECO:0007669"/>
    <property type="project" value="UniProtKB-SubCell"/>
</dbReference>
<evidence type="ECO:0000313" key="7">
    <source>
        <dbReference type="EMBL" id="TVX92851.1"/>
    </source>
</evidence>
<dbReference type="GO" id="GO:0017004">
    <property type="term" value="P:cytochrome complex assembly"/>
    <property type="evidence" value="ECO:0007669"/>
    <property type="project" value="UniProtKB-KW"/>
</dbReference>
<dbReference type="Gene3D" id="3.40.30.10">
    <property type="entry name" value="Glutaredoxin"/>
    <property type="match status" value="1"/>
</dbReference>
<keyword evidence="3" id="KW-0735">Signal-anchor</keyword>
<dbReference type="EMBL" id="VNJK01000001">
    <property type="protein sequence ID" value="TVX92851.1"/>
    <property type="molecule type" value="Genomic_DNA"/>
</dbReference>
<dbReference type="InterPro" id="IPR036249">
    <property type="entry name" value="Thioredoxin-like_sf"/>
</dbReference>
<evidence type="ECO:0000256" key="5">
    <source>
        <dbReference type="ARBA" id="ARBA00023284"/>
    </source>
</evidence>
<evidence type="ECO:0000256" key="2">
    <source>
        <dbReference type="ARBA" id="ARBA00022748"/>
    </source>
</evidence>
<dbReference type="AlphaFoldDB" id="A0A559IZ00"/>
<dbReference type="Pfam" id="PF00578">
    <property type="entry name" value="AhpC-TSA"/>
    <property type="match status" value="1"/>
</dbReference>
<dbReference type="PROSITE" id="PS00194">
    <property type="entry name" value="THIOREDOXIN_1"/>
    <property type="match status" value="1"/>
</dbReference>
<dbReference type="CDD" id="cd02966">
    <property type="entry name" value="TlpA_like_family"/>
    <property type="match status" value="1"/>
</dbReference>
<dbReference type="PROSITE" id="PS51352">
    <property type="entry name" value="THIOREDOXIN_2"/>
    <property type="match status" value="1"/>
</dbReference>
<dbReference type="PANTHER" id="PTHR42852:SF6">
    <property type="entry name" value="THIOL:DISULFIDE INTERCHANGE PROTEIN DSBE"/>
    <property type="match status" value="1"/>
</dbReference>
<keyword evidence="3" id="KW-0812">Transmembrane</keyword>
<name>A0A559IZ00_9BACL</name>
<dbReference type="NCBIfam" id="NF002854">
    <property type="entry name" value="PRK03147.1"/>
    <property type="match status" value="1"/>
</dbReference>
<dbReference type="GO" id="GO:0016491">
    <property type="term" value="F:oxidoreductase activity"/>
    <property type="evidence" value="ECO:0007669"/>
    <property type="project" value="InterPro"/>
</dbReference>
<evidence type="ECO:0000256" key="3">
    <source>
        <dbReference type="ARBA" id="ARBA00022968"/>
    </source>
</evidence>
<comment type="caution">
    <text evidence="7">The sequence shown here is derived from an EMBL/GenBank/DDBJ whole genome shotgun (WGS) entry which is preliminary data.</text>
</comment>
<keyword evidence="2" id="KW-0201">Cytochrome c-type biogenesis</keyword>
<dbReference type="PANTHER" id="PTHR42852">
    <property type="entry name" value="THIOL:DISULFIDE INTERCHANGE PROTEIN DSBE"/>
    <property type="match status" value="1"/>
</dbReference>
<keyword evidence="4" id="KW-1015">Disulfide bond</keyword>
<gene>
    <name evidence="7" type="primary">resA</name>
    <name evidence="7" type="ORF">FPZ44_07165</name>
</gene>
<dbReference type="Proteomes" id="UP000318102">
    <property type="component" value="Unassembled WGS sequence"/>
</dbReference>
<proteinExistence type="predicted"/>
<dbReference type="OrthoDB" id="25753at2"/>
<protein>
    <submittedName>
        <fullName evidence="7">Thiol-disulfide oxidoreductase ResA</fullName>
    </submittedName>
</protein>
<dbReference type="InterPro" id="IPR017937">
    <property type="entry name" value="Thioredoxin_CS"/>
</dbReference>
<evidence type="ECO:0000256" key="4">
    <source>
        <dbReference type="ARBA" id="ARBA00023157"/>
    </source>
</evidence>
<dbReference type="RefSeq" id="WP_144988710.1">
    <property type="nucleotide sequence ID" value="NZ_VNJK01000001.1"/>
</dbReference>
<evidence type="ECO:0000313" key="8">
    <source>
        <dbReference type="Proteomes" id="UP000318102"/>
    </source>
</evidence>
<keyword evidence="8" id="KW-1185">Reference proteome</keyword>
<organism evidence="7 8">
    <name type="scientific">Paenibacillus agilis</name>
    <dbReference type="NCBI Taxonomy" id="3020863"/>
    <lineage>
        <taxon>Bacteria</taxon>
        <taxon>Bacillati</taxon>
        <taxon>Bacillota</taxon>
        <taxon>Bacilli</taxon>
        <taxon>Bacillales</taxon>
        <taxon>Paenibacillaceae</taxon>
        <taxon>Paenibacillus</taxon>
    </lineage>
</organism>
<keyword evidence="5" id="KW-0676">Redox-active center</keyword>
<comment type="subcellular location">
    <subcellularLocation>
        <location evidence="1">Cell envelope</location>
    </subcellularLocation>
</comment>
<dbReference type="SUPFAM" id="SSF52833">
    <property type="entry name" value="Thioredoxin-like"/>
    <property type="match status" value="1"/>
</dbReference>
<accession>A0A559IZ00</accession>
<dbReference type="InterPro" id="IPR050553">
    <property type="entry name" value="Thioredoxin_ResA/DsbE_sf"/>
</dbReference>
<evidence type="ECO:0000259" key="6">
    <source>
        <dbReference type="PROSITE" id="PS51352"/>
    </source>
</evidence>
<dbReference type="InterPro" id="IPR013766">
    <property type="entry name" value="Thioredoxin_domain"/>
</dbReference>
<dbReference type="InterPro" id="IPR000866">
    <property type="entry name" value="AhpC/TSA"/>
</dbReference>
<reference evidence="7 8" key="1">
    <citation type="submission" date="2019-07" db="EMBL/GenBank/DDBJ databases">
        <authorList>
            <person name="Kim J."/>
        </authorList>
    </citation>
    <scope>NUCLEOTIDE SEQUENCE [LARGE SCALE GENOMIC DNA]</scope>
    <source>
        <strain evidence="7 8">N4</strain>
    </source>
</reference>
<feature type="domain" description="Thioredoxin" evidence="6">
    <location>
        <begin position="35"/>
        <end position="173"/>
    </location>
</feature>
<dbReference type="GO" id="GO:0016209">
    <property type="term" value="F:antioxidant activity"/>
    <property type="evidence" value="ECO:0007669"/>
    <property type="project" value="InterPro"/>
</dbReference>
<evidence type="ECO:0000256" key="1">
    <source>
        <dbReference type="ARBA" id="ARBA00004196"/>
    </source>
</evidence>
<sequence length="173" mass="18980">MGKRNKSLQMVILAAIILLGGFAIGSALFANDSVPVVGSKVPNIKLQQLNGDVQELADLKGEAIVLNFWGTWCEPCTREMPAFQRAHEEWKDKGVSIIAVNNGEDPITVNNYVNAMNITFPIWLDSKKSAAKAYGIRPLPTTFFIKPDGTVHNIILGEVEESVLQTQIKEITS</sequence>